<evidence type="ECO:0000256" key="1">
    <source>
        <dbReference type="SAM" id="SignalP"/>
    </source>
</evidence>
<evidence type="ECO:0000313" key="2">
    <source>
        <dbReference type="EMBL" id="EAR11272.1"/>
    </source>
</evidence>
<dbReference type="AlphaFoldDB" id="A4B9H1"/>
<evidence type="ECO:0008006" key="4">
    <source>
        <dbReference type="Google" id="ProtNLM"/>
    </source>
</evidence>
<dbReference type="SUPFAM" id="SSF48452">
    <property type="entry name" value="TPR-like"/>
    <property type="match status" value="1"/>
</dbReference>
<sequence>MSLTRLFLLLILSASASLACDIDPVLQRSEKLVEQGRHFQAIAWLEQNSQCQHPRIELERGQLYYLIGQTDEAIRIWQATLRNNDLPDSVASHVKLRIVQATLSPPKRISGRLKLSTAHEFHSENGQETTLGLTTLGQWRLAPVNLLGYRATPALSAQISTLQQVTWSPIDYSPLFYLTTGMSLSTQPLQVALHTKAYAVNREWVPAIEGQIDQTTGALSLRSELEYRPTLNLWRWRESLTWQGDRIRHRLSNTLTHEAEQWRWETLSASTRVNWPIRPQLTLSWNPADARTELEGDIRWPLGDHVWLTTTAGTTLSQPTENWAKLSLTWQRP</sequence>
<keyword evidence="3" id="KW-1185">Reference proteome</keyword>
<gene>
    <name evidence="2" type="ORF">MED297_20332</name>
</gene>
<evidence type="ECO:0000313" key="3">
    <source>
        <dbReference type="Proteomes" id="UP000005953"/>
    </source>
</evidence>
<accession>A4B9H1</accession>
<dbReference type="STRING" id="314283.MED297_20332"/>
<dbReference type="InterPro" id="IPR011990">
    <property type="entry name" value="TPR-like_helical_dom_sf"/>
</dbReference>
<feature type="chain" id="PRO_5002666360" description="Tetratricopeptide repeat protein" evidence="1">
    <location>
        <begin position="20"/>
        <end position="333"/>
    </location>
</feature>
<reference evidence="2 3" key="1">
    <citation type="submission" date="2006-02" db="EMBL/GenBank/DDBJ databases">
        <authorList>
            <person name="Pinhassi J."/>
            <person name="Pedros-Alio C."/>
            <person name="Ferriera S."/>
            <person name="Johnson J."/>
            <person name="Kravitz S."/>
            <person name="Halpern A."/>
            <person name="Remington K."/>
            <person name="Beeson K."/>
            <person name="Tran B."/>
            <person name="Rogers Y.-H."/>
            <person name="Friedman R."/>
            <person name="Venter J.C."/>
        </authorList>
    </citation>
    <scope>NUCLEOTIDE SEQUENCE [LARGE SCALE GENOMIC DNA]</scope>
    <source>
        <strain evidence="2 3">MED297</strain>
    </source>
</reference>
<dbReference type="EMBL" id="AAOE01000001">
    <property type="protein sequence ID" value="EAR11272.1"/>
    <property type="molecule type" value="Genomic_DNA"/>
</dbReference>
<proteinExistence type="predicted"/>
<dbReference type="HOGENOM" id="CLU_833856_0_0_6"/>
<keyword evidence="1" id="KW-0732">Signal</keyword>
<dbReference type="RefSeq" id="WP_008044815.1">
    <property type="nucleotide sequence ID" value="NZ_CH724151.1"/>
</dbReference>
<comment type="caution">
    <text evidence="2">The sequence shown here is derived from an EMBL/GenBank/DDBJ whole genome shotgun (WGS) entry which is preliminary data.</text>
</comment>
<protein>
    <recommendedName>
        <fullName evidence="4">Tetratricopeptide repeat protein</fullName>
    </recommendedName>
</protein>
<dbReference type="PROSITE" id="PS51257">
    <property type="entry name" value="PROKAR_LIPOPROTEIN"/>
    <property type="match status" value="1"/>
</dbReference>
<feature type="signal peptide" evidence="1">
    <location>
        <begin position="1"/>
        <end position="19"/>
    </location>
</feature>
<organism evidence="2 3">
    <name type="scientific">Reinekea blandensis MED297</name>
    <dbReference type="NCBI Taxonomy" id="314283"/>
    <lineage>
        <taxon>Bacteria</taxon>
        <taxon>Pseudomonadati</taxon>
        <taxon>Pseudomonadota</taxon>
        <taxon>Gammaproteobacteria</taxon>
        <taxon>Oceanospirillales</taxon>
        <taxon>Saccharospirillaceae</taxon>
        <taxon>Reinekea</taxon>
    </lineage>
</organism>
<dbReference type="Proteomes" id="UP000005953">
    <property type="component" value="Unassembled WGS sequence"/>
</dbReference>
<name>A4B9H1_9GAMM</name>